<accession>A0A4R6BU44</accession>
<reference evidence="2 3" key="1">
    <citation type="submission" date="2019-01" db="EMBL/GenBank/DDBJ databases">
        <title>Draft genome sequences of the type strains of six Macrococcus species.</title>
        <authorList>
            <person name="Mazhar S."/>
            <person name="Altermann E."/>
            <person name="Hill C."/>
            <person name="Mcauliffe O."/>
        </authorList>
    </citation>
    <scope>NUCLEOTIDE SEQUENCE [LARGE SCALE GENOMIC DNA]</scope>
    <source>
        <strain evidence="2 3">CCM4815</strain>
    </source>
</reference>
<evidence type="ECO:0000313" key="2">
    <source>
        <dbReference type="EMBL" id="TDM10558.1"/>
    </source>
</evidence>
<organism evidence="2 3">
    <name type="scientific">Macrococcus lamae</name>
    <dbReference type="NCBI Taxonomy" id="198484"/>
    <lineage>
        <taxon>Bacteria</taxon>
        <taxon>Bacillati</taxon>
        <taxon>Bacillota</taxon>
        <taxon>Bacilli</taxon>
        <taxon>Bacillales</taxon>
        <taxon>Staphylococcaceae</taxon>
        <taxon>Macrococcus</taxon>
    </lineage>
</organism>
<keyword evidence="1" id="KW-1133">Transmembrane helix</keyword>
<protein>
    <submittedName>
        <fullName evidence="2">Uncharacterized protein</fullName>
    </submittedName>
</protein>
<name>A0A4R6BU44_9STAP</name>
<dbReference type="RefSeq" id="WP_133443958.1">
    <property type="nucleotide sequence ID" value="NZ_SCWB01000010.1"/>
</dbReference>
<evidence type="ECO:0000256" key="1">
    <source>
        <dbReference type="SAM" id="Phobius"/>
    </source>
</evidence>
<comment type="caution">
    <text evidence="2">The sequence shown here is derived from an EMBL/GenBank/DDBJ whole genome shotgun (WGS) entry which is preliminary data.</text>
</comment>
<dbReference type="EMBL" id="SCWB01000010">
    <property type="protein sequence ID" value="TDM10558.1"/>
    <property type="molecule type" value="Genomic_DNA"/>
</dbReference>
<dbReference type="OrthoDB" id="9932429at2"/>
<sequence>MIFSRTPKTAWRPWLYLVLFVLLIGLIFEQFVQLLVAQLFPDIYSVLPFTLDIFFTEQLSLMTGIPSWVITLIIIGILTALIFWVIELLARYNEMQEELYIADTVDHALYKAIMTRPQVKYTQLPLFTGDFMRDNKGTRADMQSDASAAERYQFMHSALYSLPLDEVFYLKDIIVKRDGFRGLKFSAEAVTNRRNLLVKKRKNFFVSKHVNDYAALSDFIKSEAMKK</sequence>
<feature type="transmembrane region" description="Helical" evidence="1">
    <location>
        <begin position="61"/>
        <end position="86"/>
    </location>
</feature>
<keyword evidence="1" id="KW-0812">Transmembrane</keyword>
<proteinExistence type="predicted"/>
<dbReference type="Proteomes" id="UP000294802">
    <property type="component" value="Unassembled WGS sequence"/>
</dbReference>
<keyword evidence="1" id="KW-0472">Membrane</keyword>
<gene>
    <name evidence="2" type="ORF">ERX29_06850</name>
</gene>
<keyword evidence="3" id="KW-1185">Reference proteome</keyword>
<dbReference type="AlphaFoldDB" id="A0A4R6BU44"/>
<evidence type="ECO:0000313" key="3">
    <source>
        <dbReference type="Proteomes" id="UP000294802"/>
    </source>
</evidence>